<dbReference type="OrthoDB" id="5347374at2"/>
<keyword evidence="1" id="KW-0812">Transmembrane</keyword>
<dbReference type="EMBL" id="PDJZ01000013">
    <property type="protein sequence ID" value="RXJ83302.1"/>
    <property type="molecule type" value="Genomic_DNA"/>
</dbReference>
<name>A0A4Q0ZBS5_9BACT</name>
<gene>
    <name evidence="2" type="ORF">CRU90_10340</name>
</gene>
<reference evidence="2 3" key="1">
    <citation type="submission" date="2017-10" db="EMBL/GenBank/DDBJ databases">
        <title>Genomics of the genus Arcobacter.</title>
        <authorList>
            <person name="Perez-Cataluna A."/>
            <person name="Figueras M.J."/>
        </authorList>
    </citation>
    <scope>NUCLEOTIDE SEQUENCE [LARGE SCALE GENOMIC DNA]</scope>
    <source>
        <strain evidence="2 3">F26</strain>
    </source>
</reference>
<dbReference type="Gene3D" id="1.10.287.910">
    <property type="entry name" value="bacterial mercury transporter, merf"/>
    <property type="match status" value="1"/>
</dbReference>
<keyword evidence="1" id="KW-1133">Transmembrane helix</keyword>
<evidence type="ECO:0000313" key="3">
    <source>
        <dbReference type="Proteomes" id="UP000290870"/>
    </source>
</evidence>
<dbReference type="Proteomes" id="UP000290870">
    <property type="component" value="Unassembled WGS sequence"/>
</dbReference>
<comment type="caution">
    <text evidence="2">The sequence shown here is derived from an EMBL/GenBank/DDBJ whole genome shotgun (WGS) entry which is preliminary data.</text>
</comment>
<sequence>MKKNSFAIIGAVFTALLSTLCCLPAFLFLFFGVSSGVLTYFTTLEYTRMPLAILTIGFFLFAFFNFKKKISCKCTKKELFKQYILFSIFFIVVIALLFYPELIPYFMD</sequence>
<keyword evidence="1" id="KW-0472">Membrane</keyword>
<dbReference type="AlphaFoldDB" id="A0A4Q0ZBS5"/>
<organism evidence="2 3">
    <name type="scientific">Arcobacter cloacae</name>
    <dbReference type="NCBI Taxonomy" id="1054034"/>
    <lineage>
        <taxon>Bacteria</taxon>
        <taxon>Pseudomonadati</taxon>
        <taxon>Campylobacterota</taxon>
        <taxon>Epsilonproteobacteria</taxon>
        <taxon>Campylobacterales</taxon>
        <taxon>Arcobacteraceae</taxon>
        <taxon>Arcobacter</taxon>
    </lineage>
</organism>
<feature type="transmembrane region" description="Helical" evidence="1">
    <location>
        <begin position="7"/>
        <end position="31"/>
    </location>
</feature>
<dbReference type="RefSeq" id="WP_128987208.1">
    <property type="nucleotide sequence ID" value="NZ_PDJZ01000013.1"/>
</dbReference>
<accession>A0A4Q0ZBS5</accession>
<proteinExistence type="predicted"/>
<protein>
    <submittedName>
        <fullName evidence="2">Transporter</fullName>
    </submittedName>
</protein>
<feature type="transmembrane region" description="Helical" evidence="1">
    <location>
        <begin position="79"/>
        <end position="99"/>
    </location>
</feature>
<evidence type="ECO:0000313" key="2">
    <source>
        <dbReference type="EMBL" id="RXJ83302.1"/>
    </source>
</evidence>
<evidence type="ECO:0000256" key="1">
    <source>
        <dbReference type="SAM" id="Phobius"/>
    </source>
</evidence>
<feature type="transmembrane region" description="Helical" evidence="1">
    <location>
        <begin position="51"/>
        <end position="67"/>
    </location>
</feature>